<dbReference type="PROSITE" id="PS51419">
    <property type="entry name" value="RAB"/>
    <property type="match status" value="1"/>
</dbReference>
<dbReference type="InterPro" id="IPR027417">
    <property type="entry name" value="P-loop_NTPase"/>
</dbReference>
<evidence type="ECO:0000256" key="3">
    <source>
        <dbReference type="ARBA" id="ARBA00022801"/>
    </source>
</evidence>
<dbReference type="PROSITE" id="PS51421">
    <property type="entry name" value="RAS"/>
    <property type="match status" value="1"/>
</dbReference>
<keyword evidence="3" id="KW-0378">Hydrolase</keyword>
<evidence type="ECO:0000256" key="2">
    <source>
        <dbReference type="ARBA" id="ARBA00011984"/>
    </source>
</evidence>
<dbReference type="NCBIfam" id="TIGR00231">
    <property type="entry name" value="small_GTP"/>
    <property type="match status" value="1"/>
</dbReference>
<dbReference type="GO" id="GO:0005525">
    <property type="term" value="F:GTP binding"/>
    <property type="evidence" value="ECO:0007669"/>
    <property type="project" value="InterPro"/>
</dbReference>
<dbReference type="InterPro" id="IPR051065">
    <property type="entry name" value="Ras-related_GTPase"/>
</dbReference>
<gene>
    <name evidence="5" type="ORF">PMEA_00001609</name>
</gene>
<dbReference type="EC" id="3.6.5.2" evidence="2"/>
<comment type="similarity">
    <text evidence="1">Belongs to the small GTPase superfamily. Ras family.</text>
</comment>
<keyword evidence="6" id="KW-1185">Reference proteome</keyword>
<dbReference type="InterPro" id="IPR001806">
    <property type="entry name" value="Small_GTPase"/>
</dbReference>
<dbReference type="PANTHER" id="PTHR45704">
    <property type="entry name" value="RAS-LIKE FAMILY MEMBER 11"/>
    <property type="match status" value="1"/>
</dbReference>
<dbReference type="Proteomes" id="UP001159428">
    <property type="component" value="Unassembled WGS sequence"/>
</dbReference>
<dbReference type="EMBL" id="CALNXJ010000010">
    <property type="protein sequence ID" value="CAH3106571.1"/>
    <property type="molecule type" value="Genomic_DNA"/>
</dbReference>
<accession>A0AAU9W9C5</accession>
<dbReference type="AlphaFoldDB" id="A0AAU9W9C5"/>
<dbReference type="GO" id="GO:0003925">
    <property type="term" value="F:G protein activity"/>
    <property type="evidence" value="ECO:0007669"/>
    <property type="project" value="UniProtKB-EC"/>
</dbReference>
<evidence type="ECO:0000256" key="1">
    <source>
        <dbReference type="ARBA" id="ARBA00008344"/>
    </source>
</evidence>
<name>A0AAU9W9C5_9CNID</name>
<sequence length="219" mass="24807">MTSTRMLTRRDSYKQTDAKFALLGARNVGKSAIAVRFLTKRFIGEYDSSQDSTYQFNSTIDEEQVNLEIIDPGPESRNEQTVGSRAIWADGLILVYSITDRKSFEEIQHLHNLIDPFKQKTVVIIFGNKSDLEHKRQVPEKEAASLAEKLQCSFFEGSASEGHTKISEAFHELYKEVAKRKKERKVSLSPRPLRNALGKVFRRNSSKNLLLSPSGALIT</sequence>
<dbReference type="Pfam" id="PF00071">
    <property type="entry name" value="Ras"/>
    <property type="match status" value="1"/>
</dbReference>
<comment type="catalytic activity">
    <reaction evidence="4">
        <text>GTP + H2O = GDP + phosphate + H(+)</text>
        <dbReference type="Rhea" id="RHEA:19669"/>
        <dbReference type="ChEBI" id="CHEBI:15377"/>
        <dbReference type="ChEBI" id="CHEBI:15378"/>
        <dbReference type="ChEBI" id="CHEBI:37565"/>
        <dbReference type="ChEBI" id="CHEBI:43474"/>
        <dbReference type="ChEBI" id="CHEBI:58189"/>
        <dbReference type="EC" id="3.6.5.2"/>
    </reaction>
</comment>
<proteinExistence type="inferred from homology"/>
<evidence type="ECO:0000256" key="4">
    <source>
        <dbReference type="ARBA" id="ARBA00048098"/>
    </source>
</evidence>
<dbReference type="SUPFAM" id="SSF52540">
    <property type="entry name" value="P-loop containing nucleoside triphosphate hydrolases"/>
    <property type="match status" value="1"/>
</dbReference>
<dbReference type="SMART" id="SM00175">
    <property type="entry name" value="RAB"/>
    <property type="match status" value="1"/>
</dbReference>
<organism evidence="5 6">
    <name type="scientific">Pocillopora meandrina</name>
    <dbReference type="NCBI Taxonomy" id="46732"/>
    <lineage>
        <taxon>Eukaryota</taxon>
        <taxon>Metazoa</taxon>
        <taxon>Cnidaria</taxon>
        <taxon>Anthozoa</taxon>
        <taxon>Hexacorallia</taxon>
        <taxon>Scleractinia</taxon>
        <taxon>Astrocoeniina</taxon>
        <taxon>Pocilloporidae</taxon>
        <taxon>Pocillopora</taxon>
    </lineage>
</organism>
<dbReference type="InterPro" id="IPR005225">
    <property type="entry name" value="Small_GTP-bd"/>
</dbReference>
<evidence type="ECO:0000313" key="6">
    <source>
        <dbReference type="Proteomes" id="UP001159428"/>
    </source>
</evidence>
<dbReference type="SMART" id="SM00173">
    <property type="entry name" value="RAS"/>
    <property type="match status" value="1"/>
</dbReference>
<reference evidence="5 6" key="1">
    <citation type="submission" date="2022-05" db="EMBL/GenBank/DDBJ databases">
        <authorList>
            <consortium name="Genoscope - CEA"/>
            <person name="William W."/>
        </authorList>
    </citation>
    <scope>NUCLEOTIDE SEQUENCE [LARGE SCALE GENOMIC DNA]</scope>
</reference>
<comment type="caution">
    <text evidence="5">The sequence shown here is derived from an EMBL/GenBank/DDBJ whole genome shotgun (WGS) entry which is preliminary data.</text>
</comment>
<protein>
    <recommendedName>
        <fullName evidence="2">small monomeric GTPase</fullName>
        <ecNumber evidence="2">3.6.5.2</ecNumber>
    </recommendedName>
</protein>
<evidence type="ECO:0000313" key="5">
    <source>
        <dbReference type="EMBL" id="CAH3106571.1"/>
    </source>
</evidence>
<dbReference type="Gene3D" id="3.40.50.300">
    <property type="entry name" value="P-loop containing nucleotide triphosphate hydrolases"/>
    <property type="match status" value="1"/>
</dbReference>
<dbReference type="PRINTS" id="PR00449">
    <property type="entry name" value="RASTRNSFRMNG"/>
</dbReference>